<keyword evidence="6 8" id="KW-1133">Transmembrane helix</keyword>
<dbReference type="FunFam" id="1.20.1250.20:FF:000218">
    <property type="entry name" value="facilitated trehalose transporter Tret1"/>
    <property type="match status" value="1"/>
</dbReference>
<feature type="transmembrane region" description="Helical" evidence="8">
    <location>
        <begin position="269"/>
        <end position="296"/>
    </location>
</feature>
<feature type="transmembrane region" description="Helical" evidence="8">
    <location>
        <begin position="97"/>
        <end position="116"/>
    </location>
</feature>
<keyword evidence="7 8" id="KW-0472">Membrane</keyword>
<dbReference type="Gene3D" id="1.20.1250.20">
    <property type="entry name" value="MFS general substrate transporter like domains"/>
    <property type="match status" value="1"/>
</dbReference>
<dbReference type="EMBL" id="CAKOGL010000018">
    <property type="protein sequence ID" value="CAH2097888.1"/>
    <property type="molecule type" value="Genomic_DNA"/>
</dbReference>
<dbReference type="GO" id="GO:0022857">
    <property type="term" value="F:transmembrane transporter activity"/>
    <property type="evidence" value="ECO:0007669"/>
    <property type="project" value="InterPro"/>
</dbReference>
<evidence type="ECO:0000313" key="11">
    <source>
        <dbReference type="Proteomes" id="UP001153954"/>
    </source>
</evidence>
<feature type="transmembrane region" description="Helical" evidence="8">
    <location>
        <begin position="404"/>
        <end position="424"/>
    </location>
</feature>
<feature type="transmembrane region" description="Helical" evidence="8">
    <location>
        <begin position="68"/>
        <end position="85"/>
    </location>
</feature>
<evidence type="ECO:0000256" key="6">
    <source>
        <dbReference type="ARBA" id="ARBA00022989"/>
    </source>
</evidence>
<protein>
    <recommendedName>
        <fullName evidence="9">Major facilitator superfamily (MFS) profile domain-containing protein</fullName>
    </recommendedName>
</protein>
<keyword evidence="4" id="KW-0762">Sugar transport</keyword>
<feature type="transmembrane region" description="Helical" evidence="8">
    <location>
        <begin position="308"/>
        <end position="328"/>
    </location>
</feature>
<comment type="caution">
    <text evidence="10">The sequence shown here is derived from an EMBL/GenBank/DDBJ whole genome shotgun (WGS) entry which is preliminary data.</text>
</comment>
<dbReference type="InterPro" id="IPR050549">
    <property type="entry name" value="MFS_Trehalose_Transporter"/>
</dbReference>
<evidence type="ECO:0000256" key="7">
    <source>
        <dbReference type="ARBA" id="ARBA00023136"/>
    </source>
</evidence>
<comment type="subcellular location">
    <subcellularLocation>
        <location evidence="1">Cell membrane</location>
        <topology evidence="1">Multi-pass membrane protein</topology>
    </subcellularLocation>
</comment>
<proteinExistence type="predicted"/>
<keyword evidence="2" id="KW-0813">Transport</keyword>
<evidence type="ECO:0000259" key="9">
    <source>
        <dbReference type="PROSITE" id="PS50850"/>
    </source>
</evidence>
<dbReference type="Pfam" id="PF00083">
    <property type="entry name" value="Sugar_tr"/>
    <property type="match status" value="1"/>
</dbReference>
<reference evidence="10" key="1">
    <citation type="submission" date="2022-03" db="EMBL/GenBank/DDBJ databases">
        <authorList>
            <person name="Tunstrom K."/>
        </authorList>
    </citation>
    <scope>NUCLEOTIDE SEQUENCE</scope>
</reference>
<dbReference type="PANTHER" id="PTHR48021">
    <property type="match status" value="1"/>
</dbReference>
<dbReference type="PROSITE" id="PS50850">
    <property type="entry name" value="MFS"/>
    <property type="match status" value="1"/>
</dbReference>
<accession>A0AAU9UFI8</accession>
<dbReference type="InterPro" id="IPR036259">
    <property type="entry name" value="MFS_trans_sf"/>
</dbReference>
<evidence type="ECO:0000256" key="5">
    <source>
        <dbReference type="ARBA" id="ARBA00022692"/>
    </source>
</evidence>
<evidence type="ECO:0000256" key="8">
    <source>
        <dbReference type="SAM" id="Phobius"/>
    </source>
</evidence>
<feature type="domain" description="Major facilitator superfamily (MFS) profile" evidence="9">
    <location>
        <begin position="27"/>
        <end position="458"/>
    </location>
</feature>
<dbReference type="AlphaFoldDB" id="A0AAU9UFI8"/>
<gene>
    <name evidence="10" type="ORF">EEDITHA_LOCUS13061</name>
</gene>
<keyword evidence="11" id="KW-1185">Reference proteome</keyword>
<keyword evidence="5 8" id="KW-0812">Transmembrane</keyword>
<evidence type="ECO:0000256" key="1">
    <source>
        <dbReference type="ARBA" id="ARBA00004651"/>
    </source>
</evidence>
<dbReference type="InterPro" id="IPR020846">
    <property type="entry name" value="MFS_dom"/>
</dbReference>
<feature type="transmembrane region" description="Helical" evidence="8">
    <location>
        <begin position="155"/>
        <end position="174"/>
    </location>
</feature>
<feature type="transmembrane region" description="Helical" evidence="8">
    <location>
        <begin position="370"/>
        <end position="392"/>
    </location>
</feature>
<evidence type="ECO:0000256" key="2">
    <source>
        <dbReference type="ARBA" id="ARBA00022448"/>
    </source>
</evidence>
<feature type="transmembrane region" description="Helical" evidence="8">
    <location>
        <begin position="335"/>
        <end position="358"/>
    </location>
</feature>
<dbReference type="PANTHER" id="PTHR48021:SF33">
    <property type="entry name" value="AT22075P-RELATED"/>
    <property type="match status" value="1"/>
</dbReference>
<dbReference type="SUPFAM" id="SSF103473">
    <property type="entry name" value="MFS general substrate transporter"/>
    <property type="match status" value="1"/>
</dbReference>
<evidence type="ECO:0000313" key="10">
    <source>
        <dbReference type="EMBL" id="CAH2097888.1"/>
    </source>
</evidence>
<sequence length="483" mass="54184">MWSITKNKKEKTETAVKRGHTYYQWIFSLLAGCTHLVYGLECGWMSPTARKLQSENSPSGYPLSDEEIAWIASCMSIAATCVVIIHSYMSDRYGRKINIIIIAFLGALSWVIRIFYNSFTCLILARVCAGMVAGGCFNVVFMYIKEISQDDMRGILCTLTTIFQSVGIFVMYFIGAYLDYYSVTYIIVCIPIMTMFGMMFAPESPEILIKEGKIDKAMETVAFLRSLDKNDQTVQTVVETMMKEAAKFKSVPDLTISSILKNKIWRRGFILIMIAFTFYEMNGAFAIIIFASMILTSTGIEFVIDPELLALSFPVVMVLASLTLASCIERYGRKPLLIGAYVVSCCCMFGIVIIIIIQKEVGGVPGWIPVVLMMLIVAMFSGGVCPVTFIILTEMFNFQIRAKLMSLVITYGFAVTAILLQIYLPIANILGPYAPFVFYGFVNLGGVFFTIFYLTETKGKTEEQILQDLMKRNKNDSEINSIE</sequence>
<dbReference type="GO" id="GO:0005886">
    <property type="term" value="C:plasma membrane"/>
    <property type="evidence" value="ECO:0007669"/>
    <property type="project" value="UniProtKB-SubCell"/>
</dbReference>
<feature type="transmembrane region" description="Helical" evidence="8">
    <location>
        <begin position="436"/>
        <end position="455"/>
    </location>
</feature>
<dbReference type="Proteomes" id="UP001153954">
    <property type="component" value="Unassembled WGS sequence"/>
</dbReference>
<feature type="transmembrane region" description="Helical" evidence="8">
    <location>
        <begin position="180"/>
        <end position="201"/>
    </location>
</feature>
<evidence type="ECO:0000256" key="4">
    <source>
        <dbReference type="ARBA" id="ARBA00022597"/>
    </source>
</evidence>
<evidence type="ECO:0000256" key="3">
    <source>
        <dbReference type="ARBA" id="ARBA00022475"/>
    </source>
</evidence>
<name>A0AAU9UFI8_EUPED</name>
<dbReference type="InterPro" id="IPR005828">
    <property type="entry name" value="MFS_sugar_transport-like"/>
</dbReference>
<dbReference type="PROSITE" id="PS51257">
    <property type="entry name" value="PROKAR_LIPOPROTEIN"/>
    <property type="match status" value="1"/>
</dbReference>
<keyword evidence="3" id="KW-1003">Cell membrane</keyword>
<organism evidence="10 11">
    <name type="scientific">Euphydryas editha</name>
    <name type="common">Edith's checkerspot</name>
    <dbReference type="NCBI Taxonomy" id="104508"/>
    <lineage>
        <taxon>Eukaryota</taxon>
        <taxon>Metazoa</taxon>
        <taxon>Ecdysozoa</taxon>
        <taxon>Arthropoda</taxon>
        <taxon>Hexapoda</taxon>
        <taxon>Insecta</taxon>
        <taxon>Pterygota</taxon>
        <taxon>Neoptera</taxon>
        <taxon>Endopterygota</taxon>
        <taxon>Lepidoptera</taxon>
        <taxon>Glossata</taxon>
        <taxon>Ditrysia</taxon>
        <taxon>Papilionoidea</taxon>
        <taxon>Nymphalidae</taxon>
        <taxon>Nymphalinae</taxon>
        <taxon>Euphydryas</taxon>
    </lineage>
</organism>
<feature type="transmembrane region" description="Helical" evidence="8">
    <location>
        <begin position="21"/>
        <end position="40"/>
    </location>
</feature>
<feature type="transmembrane region" description="Helical" evidence="8">
    <location>
        <begin position="122"/>
        <end position="143"/>
    </location>
</feature>